<dbReference type="EMBL" id="CP097502">
    <property type="protein sequence ID" value="URD72920.1"/>
    <property type="molecule type" value="Genomic_DNA"/>
</dbReference>
<dbReference type="CDD" id="cd08948">
    <property type="entry name" value="5beta-POR_like_SDR_a"/>
    <property type="match status" value="1"/>
</dbReference>
<dbReference type="Pfam" id="PF22917">
    <property type="entry name" value="PRISE"/>
    <property type="match status" value="1"/>
</dbReference>
<feature type="domain" description="PRISE-like Rossmann-fold" evidence="1">
    <location>
        <begin position="96"/>
        <end position="415"/>
    </location>
</feature>
<organism evidence="2 3">
    <name type="scientific">Musa troglodytarum</name>
    <name type="common">fe'i banana</name>
    <dbReference type="NCBI Taxonomy" id="320322"/>
    <lineage>
        <taxon>Eukaryota</taxon>
        <taxon>Viridiplantae</taxon>
        <taxon>Streptophyta</taxon>
        <taxon>Embryophyta</taxon>
        <taxon>Tracheophyta</taxon>
        <taxon>Spermatophyta</taxon>
        <taxon>Magnoliopsida</taxon>
        <taxon>Liliopsida</taxon>
        <taxon>Zingiberales</taxon>
        <taxon>Musaceae</taxon>
        <taxon>Musa</taxon>
    </lineage>
</organism>
<dbReference type="SUPFAM" id="SSF51735">
    <property type="entry name" value="NAD(P)-binding Rossmann-fold domains"/>
    <property type="match status" value="1"/>
</dbReference>
<dbReference type="PANTHER" id="PTHR32487:SF0">
    <property type="entry name" value="3-OXO-DELTA(4,5)-STEROID 5-BETA-REDUCTASE"/>
    <property type="match status" value="1"/>
</dbReference>
<sequence>MNWWWAGAIGAARKKTTGEDSDAPTARYQSVALVVGATGIVGSSLYDILPLPDTPGGPWKVYGVSRRPPRPSLLSPNIADGIGLPVVHVPCDVADPADALAKLSPLGDVTHIFYAAWCRRSTAAETRATNAAMLRNVLDAVLPAAPNLQHVCLQTGRNHYLGPYGPAGGVVAEVGPAIKRHDPPHDPPFPEDTPRLAIPNFYYELEDVLLEELAKKERAVTWSVHRPTTIFGFSPCGLMNLVCSLCVYASICRKEGVPLRWFGSEEVWYGFSDASDADLVAEHQIWAAVDPYAKNEAFNCSNGDVFKWKHLWPVLAEQFGVPAVGYTGYDGRFKLEDAMKGKEALWEEIVRENELVPTALDEVGNWWYADAVLGLEFEHLDNMNKSKQHGFSGFRNSVTSFNTWIDKLRAYKVVP</sequence>
<dbReference type="OrthoDB" id="1731983at2759"/>
<dbReference type="PANTHER" id="PTHR32487">
    <property type="entry name" value="3-OXO-DELTA(4,5)-STEROID 5-BETA-REDUCTASE"/>
    <property type="match status" value="1"/>
</dbReference>
<evidence type="ECO:0000313" key="2">
    <source>
        <dbReference type="EMBL" id="URD72920.1"/>
    </source>
</evidence>
<name>A0A9E7E9L0_9LILI</name>
<evidence type="ECO:0000259" key="1">
    <source>
        <dbReference type="Pfam" id="PF22917"/>
    </source>
</evidence>
<keyword evidence="3" id="KW-1185">Reference proteome</keyword>
<dbReference type="InterPro" id="IPR055222">
    <property type="entry name" value="PRISE-like_Rossmann-fold"/>
</dbReference>
<dbReference type="GO" id="GO:0016627">
    <property type="term" value="F:oxidoreductase activity, acting on the CH-CH group of donors"/>
    <property type="evidence" value="ECO:0007669"/>
    <property type="project" value="UniProtKB-ARBA"/>
</dbReference>
<dbReference type="Gene3D" id="3.40.50.720">
    <property type="entry name" value="NAD(P)-binding Rossmann-like Domain"/>
    <property type="match status" value="1"/>
</dbReference>
<dbReference type="InterPro" id="IPR036291">
    <property type="entry name" value="NAD(P)-bd_dom_sf"/>
</dbReference>
<dbReference type="AlphaFoldDB" id="A0A9E7E9L0"/>
<gene>
    <name evidence="2" type="ORF">MUK42_25835</name>
</gene>
<dbReference type="Proteomes" id="UP001055439">
    <property type="component" value="Chromosome 1"/>
</dbReference>
<protein>
    <submittedName>
        <fullName evidence="2">NAD dependent epimerase dehydratase family protein</fullName>
    </submittedName>
</protein>
<accession>A0A9E7E9L0</accession>
<reference evidence="2" key="1">
    <citation type="submission" date="2022-05" db="EMBL/GenBank/DDBJ databases">
        <title>The Musa troglodytarum L. genome provides insights into the mechanism of non-climacteric behaviour and enrichment of carotenoids.</title>
        <authorList>
            <person name="Wang J."/>
        </authorList>
    </citation>
    <scope>NUCLEOTIDE SEQUENCE</scope>
    <source>
        <tissue evidence="2">Leaf</tissue>
    </source>
</reference>
<evidence type="ECO:0000313" key="3">
    <source>
        <dbReference type="Proteomes" id="UP001055439"/>
    </source>
</evidence>
<proteinExistence type="predicted"/>